<comment type="caution">
    <text evidence="1">The sequence shown here is derived from an EMBL/GenBank/DDBJ whole genome shotgun (WGS) entry which is preliminary data.</text>
</comment>
<dbReference type="SUPFAM" id="SSF48557">
    <property type="entry name" value="L-aspartase-like"/>
    <property type="match status" value="1"/>
</dbReference>
<reference evidence="1 2" key="1">
    <citation type="submission" date="2015-03" db="EMBL/GenBank/DDBJ databases">
        <authorList>
            <person name="Lepp D."/>
            <person name="Hassan Y.I."/>
            <person name="Li X.-Z."/>
            <person name="Zhou T."/>
        </authorList>
    </citation>
    <scope>NUCLEOTIDE SEQUENCE [LARGE SCALE GENOMIC DNA]</scope>
    <source>
        <strain evidence="1 2">E84</strain>
    </source>
</reference>
<dbReference type="EMBL" id="LANJ01000011">
    <property type="protein sequence ID" value="KKC39434.1"/>
    <property type="molecule type" value="Genomic_DNA"/>
</dbReference>
<dbReference type="GO" id="GO:0016841">
    <property type="term" value="F:ammonia-lyase activity"/>
    <property type="evidence" value="ECO:0007669"/>
    <property type="project" value="UniProtKB-ARBA"/>
</dbReference>
<gene>
    <name evidence="1" type="ORF">WH87_04275</name>
</gene>
<organism evidence="1 2">
    <name type="scientific">Devosia epidermidihirudinis</name>
    <dbReference type="NCBI Taxonomy" id="1293439"/>
    <lineage>
        <taxon>Bacteria</taxon>
        <taxon>Pseudomonadati</taxon>
        <taxon>Pseudomonadota</taxon>
        <taxon>Alphaproteobacteria</taxon>
        <taxon>Hyphomicrobiales</taxon>
        <taxon>Devosiaceae</taxon>
        <taxon>Devosia</taxon>
    </lineage>
</organism>
<dbReference type="InterPro" id="IPR008948">
    <property type="entry name" value="L-Aspartase-like"/>
</dbReference>
<evidence type="ECO:0000313" key="1">
    <source>
        <dbReference type="EMBL" id="KKC39434.1"/>
    </source>
</evidence>
<keyword evidence="2" id="KW-1185">Reference proteome</keyword>
<proteinExistence type="predicted"/>
<protein>
    <submittedName>
        <fullName evidence="1">Uncharacterized protein</fullName>
    </submittedName>
</protein>
<evidence type="ECO:0000313" key="2">
    <source>
        <dbReference type="Proteomes" id="UP000033411"/>
    </source>
</evidence>
<dbReference type="Proteomes" id="UP000033411">
    <property type="component" value="Unassembled WGS sequence"/>
</dbReference>
<name>A0A0F5QHD3_9HYPH</name>
<dbReference type="AlphaFoldDB" id="A0A0F5QHD3"/>
<sequence length="109" mass="11694">MEMIRRRATGQEALYLSALDTAQQIHENAQPASVDSIPTKGGQEDHVEFSYGAARKAIASLNLYSRLSALFLLATGVRQAEEADLADAVDSLTSDLCESHSVVAFATPL</sequence>
<dbReference type="RefSeq" id="WP_046138341.1">
    <property type="nucleotide sequence ID" value="NZ_LANJ01000011.1"/>
</dbReference>
<dbReference type="OrthoDB" id="9806955at2"/>
<dbReference type="InterPro" id="IPR001106">
    <property type="entry name" value="Aromatic_Lyase"/>
</dbReference>
<dbReference type="STRING" id="1293439.WH87_04275"/>
<dbReference type="Gene3D" id="1.20.200.10">
    <property type="entry name" value="Fumarase/aspartase (Central domain)"/>
    <property type="match status" value="1"/>
</dbReference>
<dbReference type="Pfam" id="PF00221">
    <property type="entry name" value="Lyase_aromatic"/>
    <property type="match status" value="1"/>
</dbReference>
<dbReference type="PATRIC" id="fig|1293439.3.peg.413"/>
<accession>A0A0F5QHD3</accession>